<evidence type="ECO:0000313" key="3">
    <source>
        <dbReference type="Proteomes" id="UP001187192"/>
    </source>
</evidence>
<dbReference type="InterPro" id="IPR004158">
    <property type="entry name" value="DUF247_pln"/>
</dbReference>
<name>A0AA87ZWF3_FICCA</name>
<evidence type="ECO:0000313" key="2">
    <source>
        <dbReference type="EMBL" id="GMN33241.1"/>
    </source>
</evidence>
<gene>
    <name evidence="1" type="ORF">TIFTF001_046684</name>
    <name evidence="2" type="ORF">TIFTF001_046686</name>
</gene>
<protein>
    <submittedName>
        <fullName evidence="2">Uncharacterized protein</fullName>
    </submittedName>
</protein>
<keyword evidence="3" id="KW-1185">Reference proteome</keyword>
<dbReference type="PANTHER" id="PTHR31549">
    <property type="entry name" value="PROTEIN, PUTATIVE (DUF247)-RELATED-RELATED"/>
    <property type="match status" value="1"/>
</dbReference>
<proteinExistence type="predicted"/>
<organism evidence="2 3">
    <name type="scientific">Ficus carica</name>
    <name type="common">Common fig</name>
    <dbReference type="NCBI Taxonomy" id="3494"/>
    <lineage>
        <taxon>Eukaryota</taxon>
        <taxon>Viridiplantae</taxon>
        <taxon>Streptophyta</taxon>
        <taxon>Embryophyta</taxon>
        <taxon>Tracheophyta</taxon>
        <taxon>Spermatophyta</taxon>
        <taxon>Magnoliopsida</taxon>
        <taxon>eudicotyledons</taxon>
        <taxon>Gunneridae</taxon>
        <taxon>Pentapetalae</taxon>
        <taxon>rosids</taxon>
        <taxon>fabids</taxon>
        <taxon>Rosales</taxon>
        <taxon>Moraceae</taxon>
        <taxon>Ficeae</taxon>
        <taxon>Ficus</taxon>
    </lineage>
</organism>
<dbReference type="PANTHER" id="PTHR31549:SF23">
    <property type="entry name" value="OS03G0591600 PROTEIN"/>
    <property type="match status" value="1"/>
</dbReference>
<accession>A0AA87ZWF3</accession>
<reference evidence="2" key="1">
    <citation type="submission" date="2023-07" db="EMBL/GenBank/DDBJ databases">
        <title>draft genome sequence of fig (Ficus carica).</title>
        <authorList>
            <person name="Takahashi T."/>
            <person name="Nishimura K."/>
        </authorList>
    </citation>
    <scope>NUCLEOTIDE SEQUENCE</scope>
</reference>
<evidence type="ECO:0000313" key="1">
    <source>
        <dbReference type="EMBL" id="GMN33230.1"/>
    </source>
</evidence>
<dbReference type="EMBL" id="BTGU01004867">
    <property type="protein sequence ID" value="GMN33230.1"/>
    <property type="molecule type" value="Genomic_DNA"/>
</dbReference>
<dbReference type="Pfam" id="PF03140">
    <property type="entry name" value="DUF247"/>
    <property type="match status" value="1"/>
</dbReference>
<dbReference type="Proteomes" id="UP001187192">
    <property type="component" value="Unassembled WGS sequence"/>
</dbReference>
<dbReference type="EMBL" id="BTGU01004868">
    <property type="protein sequence ID" value="GMN33241.1"/>
    <property type="molecule type" value="Genomic_DNA"/>
</dbReference>
<sequence length="249" mass="28488">MLAPLELQKPIELVQGLLGLPWSQVRSSISSAAKEEGPAMEILFPRASELHKAGVRFCIADHITSINFDPNTVSFYLPLIRINVNSEVIIRNLVVYEALIKSEKEPMILNWFVQLMNWLIQTAEDVKVLKDQGIILTLDSIDDVQVAKIFGGMNKSVKLTNTPDNLVNAVRSVKNYYNHLWRVSAFKFMNKWRQTVWKWCKIFSVLLILLLMSIQTFCSVYECPRFSFKVSNASQAQQRLQLPSLRSSL</sequence>
<dbReference type="AlphaFoldDB" id="A0AA87ZWF3"/>
<comment type="caution">
    <text evidence="2">The sequence shown here is derived from an EMBL/GenBank/DDBJ whole genome shotgun (WGS) entry which is preliminary data.</text>
</comment>